<evidence type="ECO:0000256" key="1">
    <source>
        <dbReference type="SAM" id="Phobius"/>
    </source>
</evidence>
<dbReference type="Gene3D" id="2.60.120.1440">
    <property type="match status" value="1"/>
</dbReference>
<keyword evidence="1" id="KW-1133">Transmembrane helix</keyword>
<gene>
    <name evidence="4" type="ORF">HLH44_04075</name>
</gene>
<dbReference type="Pfam" id="PF04773">
    <property type="entry name" value="FecR"/>
    <property type="match status" value="1"/>
</dbReference>
<dbReference type="PIRSF" id="PIRSF018266">
    <property type="entry name" value="FecR"/>
    <property type="match status" value="1"/>
</dbReference>
<evidence type="ECO:0000313" key="5">
    <source>
        <dbReference type="Proteomes" id="UP000530320"/>
    </source>
</evidence>
<sequence>MRNNEHLSGDLFDQANEWYHRLHGDSVTEADRRAFRQWCAQSPDHEAAWEEVQTFAADIRMTLARPPVHAAAPAGRRSRRLRRRVLAAGGIVIAVTVGVQAPSSWTDRFRADYLSGHGERRTIALADGTTVILDTDSALRLLPDSEGRGVALLHGEAWFAVRHDARHPFRVWSGNGRITDVGTRFDVRHLDQTTTVAVAEGAVDVSVGSSSALPPDHLRLTLGQGVTYGRDGLGGMQEVDASAIGSWRTGTLVFQQRPLREVIAELNRYEGSRLVLATLSGRDRPVSGTFTVGTGSTALPALQEALGLRGLRVTPWVTVLY</sequence>
<feature type="domain" description="FecR N-terminal" evidence="3">
    <location>
        <begin position="13"/>
        <end position="54"/>
    </location>
</feature>
<dbReference type="RefSeq" id="WP_183008220.1">
    <property type="nucleotide sequence ID" value="NZ_JABEQP010000002.1"/>
</dbReference>
<evidence type="ECO:0000313" key="4">
    <source>
        <dbReference type="EMBL" id="MBB2196650.1"/>
    </source>
</evidence>
<keyword evidence="1" id="KW-0472">Membrane</keyword>
<reference evidence="4 5" key="1">
    <citation type="submission" date="2020-04" db="EMBL/GenBank/DDBJ databases">
        <title>Description of novel Gluconacetobacter.</title>
        <authorList>
            <person name="Sombolestani A."/>
        </authorList>
    </citation>
    <scope>NUCLEOTIDE SEQUENCE [LARGE SCALE GENOMIC DNA]</scope>
    <source>
        <strain evidence="4 5">LMG 22058</strain>
    </source>
</reference>
<protein>
    <submittedName>
        <fullName evidence="4">FecR family protein</fullName>
    </submittedName>
</protein>
<dbReference type="AlphaFoldDB" id="A0A7W4JXW4"/>
<proteinExistence type="predicted"/>
<dbReference type="InterPro" id="IPR006860">
    <property type="entry name" value="FecR"/>
</dbReference>
<dbReference type="Pfam" id="PF16220">
    <property type="entry name" value="DUF4880"/>
    <property type="match status" value="1"/>
</dbReference>
<accession>A0A7W4JXW4</accession>
<dbReference type="PANTHER" id="PTHR30273:SF2">
    <property type="entry name" value="PROTEIN FECR"/>
    <property type="match status" value="1"/>
</dbReference>
<evidence type="ECO:0000259" key="2">
    <source>
        <dbReference type="Pfam" id="PF04773"/>
    </source>
</evidence>
<dbReference type="EMBL" id="JABEQP010000002">
    <property type="protein sequence ID" value="MBB2196650.1"/>
    <property type="molecule type" value="Genomic_DNA"/>
</dbReference>
<feature type="transmembrane region" description="Helical" evidence="1">
    <location>
        <begin position="85"/>
        <end position="105"/>
    </location>
</feature>
<dbReference type="InterPro" id="IPR032623">
    <property type="entry name" value="FecR_N"/>
</dbReference>
<feature type="domain" description="FecR protein" evidence="2">
    <location>
        <begin position="112"/>
        <end position="203"/>
    </location>
</feature>
<dbReference type="Proteomes" id="UP000530320">
    <property type="component" value="Unassembled WGS sequence"/>
</dbReference>
<dbReference type="GO" id="GO:0016989">
    <property type="term" value="F:sigma factor antagonist activity"/>
    <property type="evidence" value="ECO:0007669"/>
    <property type="project" value="TreeGrafter"/>
</dbReference>
<keyword evidence="1" id="KW-0812">Transmembrane</keyword>
<evidence type="ECO:0000259" key="3">
    <source>
        <dbReference type="Pfam" id="PF16220"/>
    </source>
</evidence>
<name>A0A7W4JXW4_9PROT</name>
<dbReference type="InterPro" id="IPR012373">
    <property type="entry name" value="Ferrdict_sens_TM"/>
</dbReference>
<comment type="caution">
    <text evidence="4">The sequence shown here is derived from an EMBL/GenBank/DDBJ whole genome shotgun (WGS) entry which is preliminary data.</text>
</comment>
<dbReference type="PANTHER" id="PTHR30273">
    <property type="entry name" value="PERIPLASMIC SIGNAL SENSOR AND SIGMA FACTOR ACTIVATOR FECR-RELATED"/>
    <property type="match status" value="1"/>
</dbReference>
<organism evidence="4 5">
    <name type="scientific">Gluconacetobacter dulcium</name>
    <dbReference type="NCBI Taxonomy" id="2729096"/>
    <lineage>
        <taxon>Bacteria</taxon>
        <taxon>Pseudomonadati</taxon>
        <taxon>Pseudomonadota</taxon>
        <taxon>Alphaproteobacteria</taxon>
        <taxon>Acetobacterales</taxon>
        <taxon>Acetobacteraceae</taxon>
        <taxon>Gluconacetobacter</taxon>
    </lineage>
</organism>